<proteinExistence type="predicted"/>
<protein>
    <submittedName>
        <fullName evidence="1">Uncharacterized protein</fullName>
    </submittedName>
</protein>
<dbReference type="EMBL" id="SDMP01000020">
    <property type="protein sequence ID" value="RYQ83669.1"/>
    <property type="molecule type" value="Genomic_DNA"/>
</dbReference>
<keyword evidence="2" id="KW-1185">Reference proteome</keyword>
<evidence type="ECO:0000313" key="1">
    <source>
        <dbReference type="EMBL" id="RYQ83669.1"/>
    </source>
</evidence>
<gene>
    <name evidence="1" type="ORF">Ahy_B10g102436</name>
</gene>
<reference evidence="1 2" key="1">
    <citation type="submission" date="2019-01" db="EMBL/GenBank/DDBJ databases">
        <title>Sequencing of cultivated peanut Arachis hypogaea provides insights into genome evolution and oil improvement.</title>
        <authorList>
            <person name="Chen X."/>
        </authorList>
    </citation>
    <scope>NUCLEOTIDE SEQUENCE [LARGE SCALE GENOMIC DNA]</scope>
    <source>
        <strain evidence="2">cv. Fuhuasheng</strain>
        <tissue evidence="1">Leaves</tissue>
    </source>
</reference>
<dbReference type="AlphaFoldDB" id="A0A444X1Y7"/>
<sequence length="68" mass="8008">MAAPSENALHPTRLHQNWPTRTAYSFSMKIWNTNKKENEIKNQLITCIREEKWKSNISPLENTKPLLD</sequence>
<accession>A0A444X1Y7</accession>
<name>A0A444X1Y7_ARAHY</name>
<evidence type="ECO:0000313" key="2">
    <source>
        <dbReference type="Proteomes" id="UP000289738"/>
    </source>
</evidence>
<dbReference type="Proteomes" id="UP000289738">
    <property type="component" value="Chromosome B10"/>
</dbReference>
<organism evidence="1 2">
    <name type="scientific">Arachis hypogaea</name>
    <name type="common">Peanut</name>
    <dbReference type="NCBI Taxonomy" id="3818"/>
    <lineage>
        <taxon>Eukaryota</taxon>
        <taxon>Viridiplantae</taxon>
        <taxon>Streptophyta</taxon>
        <taxon>Embryophyta</taxon>
        <taxon>Tracheophyta</taxon>
        <taxon>Spermatophyta</taxon>
        <taxon>Magnoliopsida</taxon>
        <taxon>eudicotyledons</taxon>
        <taxon>Gunneridae</taxon>
        <taxon>Pentapetalae</taxon>
        <taxon>rosids</taxon>
        <taxon>fabids</taxon>
        <taxon>Fabales</taxon>
        <taxon>Fabaceae</taxon>
        <taxon>Papilionoideae</taxon>
        <taxon>50 kb inversion clade</taxon>
        <taxon>dalbergioids sensu lato</taxon>
        <taxon>Dalbergieae</taxon>
        <taxon>Pterocarpus clade</taxon>
        <taxon>Arachis</taxon>
    </lineage>
</organism>
<comment type="caution">
    <text evidence="1">The sequence shown here is derived from an EMBL/GenBank/DDBJ whole genome shotgun (WGS) entry which is preliminary data.</text>
</comment>